<keyword evidence="2 4" id="KW-0442">Lipid degradation</keyword>
<dbReference type="GO" id="GO:0003847">
    <property type="term" value="F:1-alkyl-2-acetylglycerophosphocholine esterase activity"/>
    <property type="evidence" value="ECO:0007669"/>
    <property type="project" value="UniProtKB-UniRule"/>
</dbReference>
<reference evidence="7" key="2">
    <citation type="submission" date="2024-01" db="EMBL/GenBank/DDBJ databases">
        <title>Comparative genomics of Cryptococcus and Kwoniella reveals pathogenesis evolution and contrasting modes of karyotype evolution via chromosome fusion or intercentromeric recombination.</title>
        <authorList>
            <person name="Coelho M.A."/>
            <person name="David-Palma M."/>
            <person name="Shea T."/>
            <person name="Bowers K."/>
            <person name="McGinley-Smith S."/>
            <person name="Mohammad A.W."/>
            <person name="Gnirke A."/>
            <person name="Yurkov A.M."/>
            <person name="Nowrousian M."/>
            <person name="Sun S."/>
            <person name="Cuomo C.A."/>
            <person name="Heitman J."/>
        </authorList>
    </citation>
    <scope>NUCLEOTIDE SEQUENCE</scope>
    <source>
        <strain evidence="7">CBS 12478</strain>
    </source>
</reference>
<evidence type="ECO:0000256" key="1">
    <source>
        <dbReference type="ARBA" id="ARBA00022801"/>
    </source>
</evidence>
<dbReference type="EC" id="3.1.1.47" evidence="4"/>
<dbReference type="RefSeq" id="XP_031858975.2">
    <property type="nucleotide sequence ID" value="XM_032006772.2"/>
</dbReference>
<keyword evidence="3 4" id="KW-0443">Lipid metabolism</keyword>
<protein>
    <recommendedName>
        <fullName evidence="4">Putative phospholipase</fullName>
        <ecNumber evidence="4">3.1.1.47</ecNumber>
    </recommendedName>
</protein>
<dbReference type="PANTHER" id="PTHR10272:SF0">
    <property type="entry name" value="PLATELET-ACTIVATING FACTOR ACETYLHYDROLASE"/>
    <property type="match status" value="1"/>
</dbReference>
<sequence length="450" mass="49450">MTDSTTSRQPPGTTPSAPKVSSTYSHSRFGTLFSRHLPDYSGEYPVGALDVEFPIEKQTIGSFRHKKLKTDDPVGIEIDTVLFTLFYPCVVSPSESKGTVWFPRAASTVKGFLQMAGMENSILRRLAYVGALPAVHGLKFPTYQRAPILPPPSPSGKWPLIIFSHGVGCSRLMYTQICGELASRGYVVAAVEHRDGTGPSARITSEEGQVRDVDFLRWTDLNWPELEEQPKDDTTLRHDQLKIRLAELDSTLQVIRKIVQGRHVQPALMASRTLDWEPWKNVVEVGDGRVCFAGHSFGGTAVIAAAADPRFTPSSIIALDPAVQRIEPWTSTISCPTLSVNSEEFGHQEDYERLLGVSKTVNAEKHIFTIAGATHPSFSDVFLITPGFVGSLTSLSVPPYEVFVRTLEVIETFLRGTTESAKELESVGTPITTMPPKPIGKPGEVFRQVE</sequence>
<feature type="active site" description="Charge relay system" evidence="5">
    <location>
        <position position="375"/>
    </location>
</feature>
<dbReference type="InterPro" id="IPR029058">
    <property type="entry name" value="AB_hydrolase_fold"/>
</dbReference>
<dbReference type="PIRSF" id="PIRSF018169">
    <property type="entry name" value="PAF_acetylhydrolase"/>
    <property type="match status" value="1"/>
</dbReference>
<gene>
    <name evidence="7" type="ORF">CI109_103903</name>
</gene>
<feature type="region of interest" description="Disordered" evidence="6">
    <location>
        <begin position="424"/>
        <end position="450"/>
    </location>
</feature>
<dbReference type="AlphaFoldDB" id="A0AAJ8LIV9"/>
<dbReference type="KEGG" id="ksn:43590935"/>
<evidence type="ECO:0000313" key="7">
    <source>
        <dbReference type="EMBL" id="WWD19443.1"/>
    </source>
</evidence>
<comment type="similarity">
    <text evidence="4">Belongs to the serine esterase family.</text>
</comment>
<keyword evidence="1 4" id="KW-0378">Hydrolase</keyword>
<proteinExistence type="inferred from homology"/>
<dbReference type="Proteomes" id="UP000322225">
    <property type="component" value="Chromosome 7"/>
</dbReference>
<feature type="active site" description="Charge relay system" evidence="5">
    <location>
        <position position="320"/>
    </location>
</feature>
<dbReference type="SUPFAM" id="SSF53474">
    <property type="entry name" value="alpha/beta-Hydrolases"/>
    <property type="match status" value="1"/>
</dbReference>
<evidence type="ECO:0000256" key="4">
    <source>
        <dbReference type="PIRNR" id="PIRNR018169"/>
    </source>
</evidence>
<dbReference type="Pfam" id="PF03403">
    <property type="entry name" value="PAF-AH_p_II"/>
    <property type="match status" value="1"/>
</dbReference>
<evidence type="ECO:0000313" key="8">
    <source>
        <dbReference type="Proteomes" id="UP000322225"/>
    </source>
</evidence>
<dbReference type="EMBL" id="CP144057">
    <property type="protein sequence ID" value="WWD19443.1"/>
    <property type="molecule type" value="Genomic_DNA"/>
</dbReference>
<dbReference type="PANTHER" id="PTHR10272">
    <property type="entry name" value="PLATELET-ACTIVATING FACTOR ACETYLHYDROLASE"/>
    <property type="match status" value="1"/>
</dbReference>
<reference evidence="7" key="1">
    <citation type="submission" date="2017-08" db="EMBL/GenBank/DDBJ databases">
        <authorList>
            <person name="Cuomo C."/>
            <person name="Billmyre B."/>
            <person name="Heitman J."/>
        </authorList>
    </citation>
    <scope>NUCLEOTIDE SEQUENCE</scope>
    <source>
        <strain evidence="7">CBS 12478</strain>
    </source>
</reference>
<dbReference type="GO" id="GO:0016042">
    <property type="term" value="P:lipid catabolic process"/>
    <property type="evidence" value="ECO:0007669"/>
    <property type="project" value="UniProtKB-KW"/>
</dbReference>
<comment type="catalytic activity">
    <reaction evidence="4">
        <text>a 1-O-alkyl-2-acetyl-sn-glycero-3-phosphocholine + H2O = a 1-O-alkyl-sn-glycero-3-phosphocholine + acetate + H(+)</text>
        <dbReference type="Rhea" id="RHEA:17777"/>
        <dbReference type="ChEBI" id="CHEBI:15377"/>
        <dbReference type="ChEBI" id="CHEBI:15378"/>
        <dbReference type="ChEBI" id="CHEBI:30089"/>
        <dbReference type="ChEBI" id="CHEBI:30909"/>
        <dbReference type="ChEBI" id="CHEBI:36707"/>
        <dbReference type="EC" id="3.1.1.47"/>
    </reaction>
</comment>
<feature type="region of interest" description="Disordered" evidence="6">
    <location>
        <begin position="1"/>
        <end position="23"/>
    </location>
</feature>
<evidence type="ECO:0000256" key="3">
    <source>
        <dbReference type="ARBA" id="ARBA00023098"/>
    </source>
</evidence>
<dbReference type="GeneID" id="43590935"/>
<accession>A0AAJ8LIV9</accession>
<name>A0AAJ8LIV9_9TREE</name>
<evidence type="ECO:0000256" key="2">
    <source>
        <dbReference type="ARBA" id="ARBA00022963"/>
    </source>
</evidence>
<feature type="active site" description="Charge relay system" evidence="5">
    <location>
        <position position="296"/>
    </location>
</feature>
<dbReference type="InterPro" id="IPR016715">
    <property type="entry name" value="PAF_acetylhydro_eukaryote"/>
</dbReference>
<organism evidence="7 8">
    <name type="scientific">Kwoniella shandongensis</name>
    <dbReference type="NCBI Taxonomy" id="1734106"/>
    <lineage>
        <taxon>Eukaryota</taxon>
        <taxon>Fungi</taxon>
        <taxon>Dikarya</taxon>
        <taxon>Basidiomycota</taxon>
        <taxon>Agaricomycotina</taxon>
        <taxon>Tremellomycetes</taxon>
        <taxon>Tremellales</taxon>
        <taxon>Cryptococcaceae</taxon>
        <taxon>Kwoniella</taxon>
    </lineage>
</organism>
<evidence type="ECO:0000256" key="6">
    <source>
        <dbReference type="SAM" id="MobiDB-lite"/>
    </source>
</evidence>
<dbReference type="Gene3D" id="3.40.50.1820">
    <property type="entry name" value="alpha/beta hydrolase"/>
    <property type="match status" value="1"/>
</dbReference>
<evidence type="ECO:0000256" key="5">
    <source>
        <dbReference type="PIRSR" id="PIRSR018169-1"/>
    </source>
</evidence>
<keyword evidence="8" id="KW-1185">Reference proteome</keyword>